<dbReference type="OrthoDB" id="3201900at2"/>
<feature type="domain" description="Probable ATP-binding protein BrxC alpha-helical" evidence="4">
    <location>
        <begin position="874"/>
        <end position="984"/>
    </location>
</feature>
<dbReference type="InterPro" id="IPR047679">
    <property type="entry name" value="BREX_BrxC"/>
</dbReference>
<feature type="compositionally biased region" description="Low complexity" evidence="2">
    <location>
        <begin position="1117"/>
        <end position="1127"/>
    </location>
</feature>
<dbReference type="AlphaFoldDB" id="A0A2H3NQS0"/>
<dbReference type="RefSeq" id="WP_098060820.1">
    <property type="nucleotide sequence ID" value="NZ_PDEP01000001.1"/>
</dbReference>
<dbReference type="InterPro" id="IPR058037">
    <property type="entry name" value="BREX_BrxC_helical"/>
</dbReference>
<feature type="region of interest" description="Disordered" evidence="2">
    <location>
        <begin position="1105"/>
        <end position="1178"/>
    </location>
</feature>
<sequence length="1206" mass="138185">MPTPLHTLYERDIERNVESVAVVDNRDEKLIEQEIDEYFFTDPLLSHVTTFLETLTGAPTQTTGFWINGFYGSGKSHFLKFLYYLMAPAHQQAAFDHFIGSIRDYEGDPFDQPIRDAEAVQLRKATEALDIAPIMFNISAFAQQDETNTHTVTQTFYNRFNQFRGYHKSDLRIARFEQQLDERGKLEAFKQAYADQKGEDWEASALMAVDFHLSDVIEAVKTVSDLDPASTRKALEREVTPSTDAFIDELNRFLSDKPDNYRLVFLVDEVSQFMAGNENMLVDLQTIVESIGSRCGNKVWVAGTAQQELKELLDTADVDDIKDAFGKIIARFTPLPLEAQQADRIAKKRILEKNDDSERTLKNFYAENERVLRNQFARDNDVYRGINTKEEFVESYPFVPYQFTLIENIIYSFVQEDFLMPGVSGTERSLIGITHETAKNCKDEALGYIVPLDAFYNKQIRDSLKHYARKLITDALDLPDVQAHPFWQRVVKALFLLSHLVESKQINFPATVENISFVLMDEVDQDKARLQRSVQEALDYLVNQNVVSKSDGQYRFLQEEEMQIKKRIDNTKVRPGSQLDFLEKNVVTPGLQWERTAQLDGAKIKLKRKVDGKEIGSSGTIPVQVLITNNRDPNQLAFDRGRNNLVLCVSEAFGPEQQATLREVIKVDLFKQANYDSASGKRRKAIDTFAKQSKAKLKALQNWFEEALLSCTYISAQQVQQASDHTGSTAEARYNDILDAHLRRIYKKRDMAYGYADSRRALKKKVAEPGDLNDSLTTPEQEVHSHLMRQAIPNVRDVINHFSGVPYGWQDTETLHLLLNLRKKNKWRFKWNSEEINTDTFAEQAVNRSEQASITLHEQESIDPALLHNVHEAINRTIFNKALIPQETDPRALNQAIESQLTEQRQTYDQLATEYRDAPFAHHFAAIRDAFDDVLDVRGTEARFQQIIQQADALGEQLDTAVQLEQFVKTNGEPYMEMRAFVSRKKGEFEALQESDRAYAEKLVHHVEQNDRPDTDFRTMKQFYESVQEALSKQIDTLRNEVQSTYAEALDALESYRDEHDVDNILPEREQVLQAIEQYDSVQQLELEKRSVSDFQTRYRTQIRQAAEERRARQQRAKQQQDAQQRADSADSDATDDAPAGDEPAPDLEPAPNEGPAPRQTVTFSVADAVGTPDLENEDDVDAFVQSLRDKLMQEVSDDTVIMIVR</sequence>
<dbReference type="InterPro" id="IPR027417">
    <property type="entry name" value="P-loop_NTPase"/>
</dbReference>
<reference evidence="5 6" key="1">
    <citation type="submission" date="2017-10" db="EMBL/GenBank/DDBJ databases">
        <title>Draft genome of Longimonas halophila.</title>
        <authorList>
            <person name="Goh K.M."/>
            <person name="Shamsir M.S."/>
            <person name="Lim S.W."/>
        </authorList>
    </citation>
    <scope>NUCLEOTIDE SEQUENCE [LARGE SCALE GENOMIC DNA]</scope>
    <source>
        <strain evidence="5 6">KCTC 42399</strain>
    </source>
</reference>
<accession>A0A2H3NQS0</accession>
<proteinExistence type="predicted"/>
<protein>
    <recommendedName>
        <fullName evidence="7">BREX system P-loop protein BrxC</fullName>
    </recommendedName>
</protein>
<gene>
    <name evidence="5" type="ORF">CRI93_01465</name>
</gene>
<evidence type="ECO:0000256" key="2">
    <source>
        <dbReference type="SAM" id="MobiDB-lite"/>
    </source>
</evidence>
<evidence type="ECO:0000313" key="6">
    <source>
        <dbReference type="Proteomes" id="UP000221024"/>
    </source>
</evidence>
<comment type="caution">
    <text evidence="5">The sequence shown here is derived from an EMBL/GenBank/DDBJ whole genome shotgun (WGS) entry which is preliminary data.</text>
</comment>
<keyword evidence="1" id="KW-0175">Coiled coil</keyword>
<evidence type="ECO:0008006" key="7">
    <source>
        <dbReference type="Google" id="ProtNLM"/>
    </source>
</evidence>
<dbReference type="EMBL" id="PDEP01000001">
    <property type="protein sequence ID" value="PEN09422.1"/>
    <property type="molecule type" value="Genomic_DNA"/>
</dbReference>
<dbReference type="Pfam" id="PF25791">
    <property type="entry name" value="WHD_BREX_BrxC"/>
    <property type="match status" value="1"/>
</dbReference>
<evidence type="ECO:0000259" key="3">
    <source>
        <dbReference type="Pfam" id="PF25791"/>
    </source>
</evidence>
<organism evidence="5 6">
    <name type="scientific">Longimonas halophila</name>
    <dbReference type="NCBI Taxonomy" id="1469170"/>
    <lineage>
        <taxon>Bacteria</taxon>
        <taxon>Pseudomonadati</taxon>
        <taxon>Rhodothermota</taxon>
        <taxon>Rhodothermia</taxon>
        <taxon>Rhodothermales</taxon>
        <taxon>Salisaetaceae</taxon>
        <taxon>Longimonas</taxon>
    </lineage>
</organism>
<dbReference type="Proteomes" id="UP000221024">
    <property type="component" value="Unassembled WGS sequence"/>
</dbReference>
<evidence type="ECO:0000259" key="4">
    <source>
        <dbReference type="Pfam" id="PF25792"/>
    </source>
</evidence>
<evidence type="ECO:0000313" key="5">
    <source>
        <dbReference type="EMBL" id="PEN09422.1"/>
    </source>
</evidence>
<keyword evidence="6" id="KW-1185">Reference proteome</keyword>
<name>A0A2H3NQS0_9BACT</name>
<feature type="coiled-coil region" evidence="1">
    <location>
        <begin position="1021"/>
        <end position="1059"/>
    </location>
</feature>
<dbReference type="Pfam" id="PF25792">
    <property type="entry name" value="BREX_BrxC_helical"/>
    <property type="match status" value="1"/>
</dbReference>
<evidence type="ECO:0000256" key="1">
    <source>
        <dbReference type="SAM" id="Coils"/>
    </source>
</evidence>
<feature type="compositionally biased region" description="Acidic residues" evidence="2">
    <location>
        <begin position="1130"/>
        <end position="1146"/>
    </location>
</feature>
<dbReference type="InterPro" id="IPR058038">
    <property type="entry name" value="BREX_BrxC_wHTH"/>
</dbReference>
<dbReference type="SUPFAM" id="SSF52540">
    <property type="entry name" value="P-loop containing nucleoside triphosphate hydrolases"/>
    <property type="match status" value="1"/>
</dbReference>
<feature type="domain" description="Probable ATP-binding protein BrxC winged helix-turn-helix" evidence="3">
    <location>
        <begin position="788"/>
        <end position="840"/>
    </location>
</feature>
<dbReference type="NCBIfam" id="NF033441">
    <property type="entry name" value="BREX_BrxC"/>
    <property type="match status" value="1"/>
</dbReference>